<comment type="caution">
    <text evidence="1">The sequence shown here is derived from an EMBL/GenBank/DDBJ whole genome shotgun (WGS) entry which is preliminary data.</text>
</comment>
<evidence type="ECO:0000313" key="1">
    <source>
        <dbReference type="EMBL" id="ERS92446.1"/>
    </source>
</evidence>
<evidence type="ECO:0000313" key="2">
    <source>
        <dbReference type="Proteomes" id="UP000017131"/>
    </source>
</evidence>
<proteinExistence type="predicted"/>
<dbReference type="Proteomes" id="UP000017131">
    <property type="component" value="Unassembled WGS sequence"/>
</dbReference>
<organism evidence="1 2">
    <name type="scientific">Staphylococcus simulans UMC-CNS-990</name>
    <dbReference type="NCBI Taxonomy" id="1405498"/>
    <lineage>
        <taxon>Bacteria</taxon>
        <taxon>Bacillati</taxon>
        <taxon>Bacillota</taxon>
        <taxon>Bacilli</taxon>
        <taxon>Bacillales</taxon>
        <taxon>Staphylococcaceae</taxon>
        <taxon>Staphylococcus</taxon>
    </lineage>
</organism>
<dbReference type="EMBL" id="AXDY01000014">
    <property type="protein sequence ID" value="ERS92446.1"/>
    <property type="molecule type" value="Genomic_DNA"/>
</dbReference>
<reference evidence="1 2" key="1">
    <citation type="journal article" date="2013" name="Genome Announc.">
        <title>Draft Genome Sequence of Staphylococcus simulans UMC-CNS-990, Isolated from a Case of Chronic Bovine Mastitis.</title>
        <authorList>
            <person name="Calcutt M.J."/>
            <person name="Foecking M.F."/>
            <person name="Hsieh H.Y."/>
            <person name="Perry J."/>
            <person name="Stewart G.C."/>
            <person name="Middleton J.R."/>
        </authorList>
    </citation>
    <scope>NUCLEOTIDE SEQUENCE [LARGE SCALE GENOMIC DNA]</scope>
    <source>
        <strain evidence="1 2">UMC-CNS-990</strain>
    </source>
</reference>
<protein>
    <submittedName>
        <fullName evidence="1">Uncharacterized protein</fullName>
    </submittedName>
</protein>
<accession>A0ABN0PA24</accession>
<sequence length="45" mass="5249">MRLFNEKLFKEVEICIEKLLHSQIPLREISEGSGVSESILKKTKF</sequence>
<name>A0ABN0PA24_STASI</name>
<gene>
    <name evidence="1" type="ORF">SSIM_11965</name>
</gene>
<keyword evidence="2" id="KW-1185">Reference proteome</keyword>